<organism evidence="2 3">
    <name type="scientific">Funiculus sociatus GB2-A5</name>
    <dbReference type="NCBI Taxonomy" id="2933946"/>
    <lineage>
        <taxon>Bacteria</taxon>
        <taxon>Bacillati</taxon>
        <taxon>Cyanobacteriota</taxon>
        <taxon>Cyanophyceae</taxon>
        <taxon>Coleofasciculales</taxon>
        <taxon>Coleofasciculaceae</taxon>
        <taxon>Funiculus</taxon>
    </lineage>
</organism>
<dbReference type="EMBL" id="JAMPKK010000053">
    <property type="protein sequence ID" value="MEP0866867.1"/>
    <property type="molecule type" value="Genomic_DNA"/>
</dbReference>
<keyword evidence="1" id="KW-0472">Membrane</keyword>
<comment type="caution">
    <text evidence="2">The sequence shown here is derived from an EMBL/GenBank/DDBJ whole genome shotgun (WGS) entry which is preliminary data.</text>
</comment>
<dbReference type="Pfam" id="PF11832">
    <property type="entry name" value="DUF3352"/>
    <property type="match status" value="1"/>
</dbReference>
<evidence type="ECO:0000313" key="2">
    <source>
        <dbReference type="EMBL" id="MEP0866867.1"/>
    </source>
</evidence>
<reference evidence="2 3" key="1">
    <citation type="submission" date="2022-04" db="EMBL/GenBank/DDBJ databases">
        <title>Positive selection, recombination, and allopatry shape intraspecific diversity of widespread and dominant cyanobacteria.</title>
        <authorList>
            <person name="Wei J."/>
            <person name="Shu W."/>
            <person name="Hu C."/>
        </authorList>
    </citation>
    <scope>NUCLEOTIDE SEQUENCE [LARGE SCALE GENOMIC DNA]</scope>
    <source>
        <strain evidence="2 3">GB2-A5</strain>
    </source>
</reference>
<keyword evidence="3" id="KW-1185">Reference proteome</keyword>
<keyword evidence="1" id="KW-1133">Transmembrane helix</keyword>
<keyword evidence="1" id="KW-0812">Transmembrane</keyword>
<dbReference type="RefSeq" id="WP_190421467.1">
    <property type="nucleotide sequence ID" value="NZ_JAMPKK010000053.1"/>
</dbReference>
<gene>
    <name evidence="2" type="ORF">NDI37_20660</name>
</gene>
<dbReference type="Proteomes" id="UP001442494">
    <property type="component" value="Unassembled WGS sequence"/>
</dbReference>
<sequence>MSETKPNRLVPIVVGTAVLIAGGVGGYLYLKGGLGGDATSPLGSAKVVPDEALMAGFVSTDPKAWAQLEQFGTPEAQKLVAKGLNNFNKDMLTESNVSYEKDIKPWLGSVMFAVLPSSPVKPVQATPQSTQEPNVLMVVGIKDKISALNFAKKVKKAGSKEIDYKGIKITEDQGKSSKTYTAVLNNHLVLSDQRKTVELAIDTFKGQPSFAGKEGAANILSKSTNVQNSLAQFYVPDYGNMVEELLATNPNATPLPPETIKQLKALKSMVIGVGVDNAGIRMKAIGKIDPTAVVQAEYKPNAGNVVSQFPADTIALISGGGISRTWDAVVEQSKKDPEAQKAFEQTRLQLKESLNLDLDKDIFGWMDGEFAMAAIPSSQGILAPVGFGGALVFQTSDRKTAENTFSKLDALAKGNSITVAQRNVKGKAVTEWQIPQQGAFLGRGWIDENTMFIAIGGPIADVIATKPSQTLDNSPSFKAATASLHKPNAGYFYLDMDKTMSLVNRQLPASQKNAIAPETAAVLNSIRGVGLTATQSDKTTAEIEVLLALKQKTGN</sequence>
<protein>
    <submittedName>
        <fullName evidence="2">DUF3352 domain-containing protein</fullName>
    </submittedName>
</protein>
<name>A0ABV0JTW6_9CYAN</name>
<feature type="transmembrane region" description="Helical" evidence="1">
    <location>
        <begin position="9"/>
        <end position="30"/>
    </location>
</feature>
<dbReference type="InterPro" id="IPR021787">
    <property type="entry name" value="DUF3352"/>
</dbReference>
<evidence type="ECO:0000256" key="1">
    <source>
        <dbReference type="SAM" id="Phobius"/>
    </source>
</evidence>
<proteinExistence type="predicted"/>
<accession>A0ABV0JTW6</accession>
<evidence type="ECO:0000313" key="3">
    <source>
        <dbReference type="Proteomes" id="UP001442494"/>
    </source>
</evidence>